<name>A0ABS2VI30_STRAS</name>
<dbReference type="Proteomes" id="UP000788262">
    <property type="component" value="Unassembled WGS sequence"/>
</dbReference>
<keyword evidence="4" id="KW-1185">Reference proteome</keyword>
<dbReference type="Gene3D" id="3.40.50.360">
    <property type="match status" value="1"/>
</dbReference>
<sequence length="188" mass="20142">MDILVGHASVHGSTREIAERIAAVLGERGWATEARPMAEVEDADAYRAFVLGSAVHGQRWLPSASDFVQENLDVLVPRPVWVFSVGMPDALRGPWRRLAPTEAGVIEQALPAGPAYREHRLFTGVVTADQLPRSGRLFFRLAGGRFGDHRDWAAVEAWADGIAEDLHGGSDGARSSAGRPGAGDGPGR</sequence>
<feature type="region of interest" description="Disordered" evidence="1">
    <location>
        <begin position="167"/>
        <end position="188"/>
    </location>
</feature>
<dbReference type="SUPFAM" id="SSF52218">
    <property type="entry name" value="Flavoproteins"/>
    <property type="match status" value="1"/>
</dbReference>
<evidence type="ECO:0000313" key="3">
    <source>
        <dbReference type="EMBL" id="MBN0042755.1"/>
    </source>
</evidence>
<feature type="domain" description="Flavodoxin" evidence="2">
    <location>
        <begin position="4"/>
        <end position="88"/>
    </location>
</feature>
<gene>
    <name evidence="3" type="ORF">JS756_01235</name>
</gene>
<dbReference type="InterPro" id="IPR029039">
    <property type="entry name" value="Flavoprotein-like_sf"/>
</dbReference>
<accession>A0ABS2VI30</accession>
<proteinExistence type="predicted"/>
<evidence type="ECO:0000313" key="4">
    <source>
        <dbReference type="Proteomes" id="UP000788262"/>
    </source>
</evidence>
<protein>
    <submittedName>
        <fullName evidence="3">Flavodoxin domain-containing protein</fullName>
    </submittedName>
</protein>
<dbReference type="EMBL" id="JAFFZS010000001">
    <property type="protein sequence ID" value="MBN0042755.1"/>
    <property type="molecule type" value="Genomic_DNA"/>
</dbReference>
<comment type="caution">
    <text evidence="3">The sequence shown here is derived from an EMBL/GenBank/DDBJ whole genome shotgun (WGS) entry which is preliminary data.</text>
</comment>
<dbReference type="InterPro" id="IPR026816">
    <property type="entry name" value="Flavodoxin_dom"/>
</dbReference>
<evidence type="ECO:0000256" key="1">
    <source>
        <dbReference type="SAM" id="MobiDB-lite"/>
    </source>
</evidence>
<evidence type="ECO:0000259" key="2">
    <source>
        <dbReference type="Pfam" id="PF12724"/>
    </source>
</evidence>
<organism evidence="3 4">
    <name type="scientific">Streptomyces actuosus</name>
    <dbReference type="NCBI Taxonomy" id="1885"/>
    <lineage>
        <taxon>Bacteria</taxon>
        <taxon>Bacillati</taxon>
        <taxon>Actinomycetota</taxon>
        <taxon>Actinomycetes</taxon>
        <taxon>Kitasatosporales</taxon>
        <taxon>Streptomycetaceae</taxon>
        <taxon>Streptomyces</taxon>
    </lineage>
</organism>
<dbReference type="Pfam" id="PF12724">
    <property type="entry name" value="Flavodoxin_5"/>
    <property type="match status" value="1"/>
</dbReference>
<reference evidence="3 4" key="1">
    <citation type="submission" date="2021-02" db="EMBL/GenBank/DDBJ databases">
        <title>Whole genome sequencing of Streptomyces actuosus VRA1.</title>
        <authorList>
            <person name="Sen G."/>
            <person name="Sen A."/>
        </authorList>
    </citation>
    <scope>NUCLEOTIDE SEQUENCE [LARGE SCALE GENOMIC DNA]</scope>
    <source>
        <strain evidence="3 4">VRA1</strain>
    </source>
</reference>
<dbReference type="RefSeq" id="WP_205380983.1">
    <property type="nucleotide sequence ID" value="NZ_JAFFZS010000001.1"/>
</dbReference>